<proteinExistence type="inferred from homology"/>
<evidence type="ECO:0000256" key="5">
    <source>
        <dbReference type="ARBA" id="ARBA00022531"/>
    </source>
</evidence>
<accession>A0AAD7XJ03</accession>
<organism evidence="8 9">
    <name type="scientific">Chrysophaeum taylorii</name>
    <dbReference type="NCBI Taxonomy" id="2483200"/>
    <lineage>
        <taxon>Eukaryota</taxon>
        <taxon>Sar</taxon>
        <taxon>Stramenopiles</taxon>
        <taxon>Ochrophyta</taxon>
        <taxon>Pelagophyceae</taxon>
        <taxon>Pelagomonadales</taxon>
        <taxon>Pelagomonadaceae</taxon>
        <taxon>Chrysophaeum</taxon>
    </lineage>
</organism>
<reference evidence="8" key="1">
    <citation type="submission" date="2023-01" db="EMBL/GenBank/DDBJ databases">
        <title>Metagenome sequencing of chrysophaentin producing Chrysophaeum taylorii.</title>
        <authorList>
            <person name="Davison J."/>
            <person name="Bewley C."/>
        </authorList>
    </citation>
    <scope>NUCLEOTIDE SEQUENCE</scope>
    <source>
        <strain evidence="8">NIES-1699</strain>
    </source>
</reference>
<keyword evidence="6" id="KW-0934">Plastid</keyword>
<feature type="binding site" evidence="7">
    <location>
        <position position="78"/>
    </location>
    <ligand>
        <name>chlorophyll a</name>
        <dbReference type="ChEBI" id="CHEBI:58416"/>
        <label>1</label>
    </ligand>
</feature>
<evidence type="ECO:0000313" key="9">
    <source>
        <dbReference type="Proteomes" id="UP001230188"/>
    </source>
</evidence>
<sequence length="254" mass="27205">MKVSIAACAVASVAAFVQQPAGSSSALFSAKDELVELAESNPDFLGKKIGFYDPLGLADADFYGLGNDGWIGFLRHSEIKHGRVAMAGFLGFCAQCTPLVSGPHKILPYSGYVPGCTPQEQWDNIPLYGKLQIFVLIGMLESYGEGAGSPEGYVHYTKGGKPGYYPPIKGNAFGQIQFDLFDPLGWFPKNKTPEQLARGTKAEINNGRLAMIGLLGLLSESATPGSVPLLSGFASFPKYTGNVMIPFETDFTLF</sequence>
<dbReference type="GO" id="GO:0009765">
    <property type="term" value="P:photosynthesis, light harvesting"/>
    <property type="evidence" value="ECO:0007669"/>
    <property type="project" value="InterPro"/>
</dbReference>
<dbReference type="Proteomes" id="UP001230188">
    <property type="component" value="Unassembled WGS sequence"/>
</dbReference>
<dbReference type="SUPFAM" id="SSF103511">
    <property type="entry name" value="Chlorophyll a-b binding protein"/>
    <property type="match status" value="1"/>
</dbReference>
<name>A0AAD7XJ03_9STRA</name>
<dbReference type="InterPro" id="IPR022796">
    <property type="entry name" value="Chloroa_b-bind"/>
</dbReference>
<comment type="function">
    <text evidence="1">The light-harvesting complex (LHC) functions as a light receptor, it captures and delivers excitation energy to photosystems with which it is closely associated. Energy is transferred from the carotenoid and chlorophyll C (or B) to chlorophyll A and the photosynthetic reaction centers where it is used to synthesize ATP and reducing power.</text>
</comment>
<gene>
    <name evidence="8" type="ORF">CTAYLR_010035</name>
</gene>
<keyword evidence="5" id="KW-0602">Photosynthesis</keyword>
<feature type="binding site" evidence="7">
    <location>
        <position position="83"/>
    </location>
    <ligand>
        <name>chlorophyll a</name>
        <dbReference type="ChEBI" id="CHEBI:58416"/>
        <label>1</label>
    </ligand>
</feature>
<dbReference type="Pfam" id="PF00504">
    <property type="entry name" value="Chloroa_b-bind"/>
    <property type="match status" value="1"/>
</dbReference>
<dbReference type="GO" id="GO:0016168">
    <property type="term" value="F:chlorophyll binding"/>
    <property type="evidence" value="ECO:0007669"/>
    <property type="project" value="UniProtKB-KW"/>
</dbReference>
<dbReference type="EMBL" id="JAQMWT010000345">
    <property type="protein sequence ID" value="KAJ8603671.1"/>
    <property type="molecule type" value="Genomic_DNA"/>
</dbReference>
<keyword evidence="7" id="KW-0148">Chlorophyll</keyword>
<keyword evidence="4" id="KW-0150">Chloroplast</keyword>
<feature type="binding site" evidence="7">
    <location>
        <position position="81"/>
    </location>
    <ligand>
        <name>chlorophyll a</name>
        <dbReference type="ChEBI" id="CHEBI:58416"/>
        <label>1</label>
    </ligand>
</feature>
<feature type="binding site" evidence="7">
    <location>
        <position position="206"/>
    </location>
    <ligand>
        <name>chlorophyll a</name>
        <dbReference type="ChEBI" id="CHEBI:58416"/>
        <label>1</label>
    </ligand>
</feature>
<evidence type="ECO:0000256" key="3">
    <source>
        <dbReference type="ARBA" id="ARBA00005933"/>
    </source>
</evidence>
<feature type="binding site" evidence="7">
    <location>
        <position position="208"/>
    </location>
    <ligand>
        <name>chlorophyll a</name>
        <dbReference type="ChEBI" id="CHEBI:58416"/>
        <label>1</label>
    </ligand>
</feature>
<dbReference type="GO" id="GO:0016020">
    <property type="term" value="C:membrane"/>
    <property type="evidence" value="ECO:0007669"/>
    <property type="project" value="InterPro"/>
</dbReference>
<dbReference type="InterPro" id="IPR001344">
    <property type="entry name" value="Chloro_AB-bd_pln"/>
</dbReference>
<keyword evidence="9" id="KW-1185">Reference proteome</keyword>
<keyword evidence="7" id="KW-0157">Chromophore</keyword>
<evidence type="ECO:0000256" key="7">
    <source>
        <dbReference type="PIRSR" id="PIRSR601344-1"/>
    </source>
</evidence>
<evidence type="ECO:0000256" key="4">
    <source>
        <dbReference type="ARBA" id="ARBA00022528"/>
    </source>
</evidence>
<comment type="similarity">
    <text evidence="3">Belongs to the fucoxanthin chlorophyll protein family.</text>
</comment>
<protein>
    <submittedName>
        <fullName evidence="8">Uncharacterized protein</fullName>
    </submittedName>
</protein>
<evidence type="ECO:0000313" key="8">
    <source>
        <dbReference type="EMBL" id="KAJ8603671.1"/>
    </source>
</evidence>
<dbReference type="AlphaFoldDB" id="A0AAD7XJ03"/>
<comment type="subcellular location">
    <subcellularLocation>
        <location evidence="2">Plastid</location>
        <location evidence="2">Chloroplast</location>
    </subcellularLocation>
</comment>
<comment type="caution">
    <text evidence="8">The sequence shown here is derived from an EMBL/GenBank/DDBJ whole genome shotgun (WGS) entry which is preliminary data.</text>
</comment>
<dbReference type="PANTHER" id="PTHR21649">
    <property type="entry name" value="CHLOROPHYLL A/B BINDING PROTEIN"/>
    <property type="match status" value="1"/>
</dbReference>
<evidence type="ECO:0000256" key="2">
    <source>
        <dbReference type="ARBA" id="ARBA00004229"/>
    </source>
</evidence>
<dbReference type="GO" id="GO:0009507">
    <property type="term" value="C:chloroplast"/>
    <property type="evidence" value="ECO:0007669"/>
    <property type="project" value="UniProtKB-SubCell"/>
</dbReference>
<evidence type="ECO:0000256" key="1">
    <source>
        <dbReference type="ARBA" id="ARBA00004022"/>
    </source>
</evidence>
<feature type="binding site" evidence="7">
    <location>
        <position position="203"/>
    </location>
    <ligand>
        <name>chlorophyll a</name>
        <dbReference type="ChEBI" id="CHEBI:58416"/>
        <label>1</label>
    </ligand>
</feature>
<dbReference type="Gene3D" id="1.10.3460.10">
    <property type="entry name" value="Chlorophyll a/b binding protein domain"/>
    <property type="match status" value="1"/>
</dbReference>
<evidence type="ECO:0000256" key="6">
    <source>
        <dbReference type="ARBA" id="ARBA00022640"/>
    </source>
</evidence>